<dbReference type="Gene3D" id="3.30.1700.10">
    <property type="entry name" value="lpxc deacetylase, domain 2"/>
    <property type="match status" value="1"/>
</dbReference>
<dbReference type="EC" id="3.5.1.108" evidence="4 12"/>
<evidence type="ECO:0000256" key="11">
    <source>
        <dbReference type="ARBA" id="ARBA00024535"/>
    </source>
</evidence>
<dbReference type="InterPro" id="IPR020568">
    <property type="entry name" value="Ribosomal_Su5_D2-typ_SF"/>
</dbReference>
<evidence type="ECO:0000256" key="12">
    <source>
        <dbReference type="HAMAP-Rule" id="MF_00388"/>
    </source>
</evidence>
<comment type="catalytic activity">
    <reaction evidence="11 12">
        <text>a UDP-3-O-[(3R)-3-hydroxyacyl]-N-acetyl-alpha-D-glucosamine + H2O = a UDP-3-O-[(3R)-3-hydroxyacyl]-alpha-D-glucosamine + acetate</text>
        <dbReference type="Rhea" id="RHEA:67816"/>
        <dbReference type="ChEBI" id="CHEBI:15377"/>
        <dbReference type="ChEBI" id="CHEBI:30089"/>
        <dbReference type="ChEBI" id="CHEBI:137740"/>
        <dbReference type="ChEBI" id="CHEBI:173225"/>
        <dbReference type="EC" id="3.5.1.108"/>
    </reaction>
</comment>
<evidence type="ECO:0000256" key="1">
    <source>
        <dbReference type="ARBA" id="ARBA00001947"/>
    </source>
</evidence>
<dbReference type="InterPro" id="IPR004463">
    <property type="entry name" value="UDP-acyl_GlcNac_deAcase"/>
</dbReference>
<evidence type="ECO:0000256" key="9">
    <source>
        <dbReference type="ARBA" id="ARBA00022833"/>
    </source>
</evidence>
<comment type="pathway">
    <text evidence="3 12">Glycolipid biosynthesis; lipid IV(A) biosynthesis; lipid IV(A) from (3R)-3-hydroxytetradecanoyl-[acyl-carrier-protein] and UDP-N-acetyl-alpha-D-glucosamine: step 2/6.</text>
</comment>
<dbReference type="HAMAP" id="MF_00388">
    <property type="entry name" value="LpxC"/>
    <property type="match status" value="1"/>
</dbReference>
<reference evidence="13 14" key="1">
    <citation type="submission" date="2024-04" db="EMBL/GenBank/DDBJ databases">
        <title>Novel species of the genus Ideonella isolated from streams.</title>
        <authorList>
            <person name="Lu H."/>
        </authorList>
    </citation>
    <scope>NUCLEOTIDE SEQUENCE [LARGE SCALE GENOMIC DNA]</scope>
    <source>
        <strain evidence="13 14">DXS22W</strain>
    </source>
</reference>
<dbReference type="RefSeq" id="WP_341409028.1">
    <property type="nucleotide sequence ID" value="NZ_JBBUTH010000001.1"/>
</dbReference>
<dbReference type="Gene3D" id="3.30.230.20">
    <property type="entry name" value="lpxc deacetylase, domain 1"/>
    <property type="match status" value="1"/>
</dbReference>
<name>A0ABU9CBU7_9BURK</name>
<keyword evidence="5 12" id="KW-0444">Lipid biosynthesis</keyword>
<feature type="binding site" evidence="12">
    <location>
        <position position="250"/>
    </location>
    <ligand>
        <name>Zn(2+)</name>
        <dbReference type="ChEBI" id="CHEBI:29105"/>
    </ligand>
</feature>
<evidence type="ECO:0000256" key="5">
    <source>
        <dbReference type="ARBA" id="ARBA00022516"/>
    </source>
</evidence>
<feature type="active site" description="Proton donor" evidence="12">
    <location>
        <position position="273"/>
    </location>
</feature>
<evidence type="ECO:0000256" key="6">
    <source>
        <dbReference type="ARBA" id="ARBA00022556"/>
    </source>
</evidence>
<evidence type="ECO:0000256" key="3">
    <source>
        <dbReference type="ARBA" id="ARBA00005002"/>
    </source>
</evidence>
<evidence type="ECO:0000313" key="13">
    <source>
        <dbReference type="EMBL" id="MEK8049360.1"/>
    </source>
</evidence>
<keyword evidence="6 12" id="KW-0441">Lipid A biosynthesis</keyword>
<protein>
    <recommendedName>
        <fullName evidence="4 12">UDP-3-O-acyl-N-acetylglucosamine deacetylase</fullName>
        <shortName evidence="12">UDP-3-O-acyl-GlcNAc deacetylase</shortName>
        <ecNumber evidence="4 12">3.5.1.108</ecNumber>
    </recommendedName>
    <alternativeName>
        <fullName evidence="12">UDP-3-O-[R-3-hydroxymyristoyl]-N-acetylglucosamine deacetylase</fullName>
    </alternativeName>
</protein>
<keyword evidence="8 12" id="KW-0378">Hydrolase</keyword>
<comment type="caution">
    <text evidence="13">The sequence shown here is derived from an EMBL/GenBank/DDBJ whole genome shotgun (WGS) entry which is preliminary data.</text>
</comment>
<evidence type="ECO:0000256" key="4">
    <source>
        <dbReference type="ARBA" id="ARBA00012745"/>
    </source>
</evidence>
<dbReference type="InterPro" id="IPR011334">
    <property type="entry name" value="UDP-acyl_GlcNac_deAcase_C"/>
</dbReference>
<keyword evidence="14" id="KW-1185">Reference proteome</keyword>
<dbReference type="PANTHER" id="PTHR33694:SF1">
    <property type="entry name" value="UDP-3-O-ACYL-N-ACETYLGLUCOSAMINE DEACETYLASE 1, MITOCHONDRIAL-RELATED"/>
    <property type="match status" value="1"/>
</dbReference>
<keyword evidence="10 12" id="KW-0443">Lipid metabolism</keyword>
<accession>A0ABU9CBU7</accession>
<keyword evidence="9 12" id="KW-0862">Zinc</keyword>
<feature type="binding site" evidence="12">
    <location>
        <position position="246"/>
    </location>
    <ligand>
        <name>Zn(2+)</name>
        <dbReference type="ChEBI" id="CHEBI:29105"/>
    </ligand>
</feature>
<evidence type="ECO:0000256" key="7">
    <source>
        <dbReference type="ARBA" id="ARBA00022723"/>
    </source>
</evidence>
<evidence type="ECO:0000256" key="10">
    <source>
        <dbReference type="ARBA" id="ARBA00023098"/>
    </source>
</evidence>
<evidence type="ECO:0000256" key="8">
    <source>
        <dbReference type="ARBA" id="ARBA00022801"/>
    </source>
</evidence>
<dbReference type="GO" id="GO:0103117">
    <property type="term" value="F:UDP-3-O-acyl-N-acetylglucosamine deacetylase activity"/>
    <property type="evidence" value="ECO:0007669"/>
    <property type="project" value="UniProtKB-EC"/>
</dbReference>
<sequence>MLAQRTLKSITRAVGVGMHSGQKVELTLRPAPADTGIVFRRVDLAQPVEIPVRPDSVSDTRMASTISAGGQPDAPKVQTIEHLMSACCGLGLDNLVIDITADEVPILDGSAASFVYLLQSAGIEVQKGAPKRFIRVKQTVEVRQGEGKRLMWARLEPYHGFKLSFEIDFDHPAVDATGQRVVFDMGSGRYKRDIARARTFGFTKDVELMRSRGLTLGGSMDNAIVVDDNRVLNADGLRYDDEFAKHKILDAIGDLFNAGHPMLAHYVAYKSGHALNNLLLRALFERPEAWELVSFDDERQAPAGFAELAPAW</sequence>
<dbReference type="SUPFAM" id="SSF54211">
    <property type="entry name" value="Ribosomal protein S5 domain 2-like"/>
    <property type="match status" value="2"/>
</dbReference>
<comment type="similarity">
    <text evidence="12">Belongs to the LpxC family.</text>
</comment>
<dbReference type="InterPro" id="IPR015870">
    <property type="entry name" value="UDP-acyl_N-AcGlcN_deAcase_N"/>
</dbReference>
<gene>
    <name evidence="12 13" type="primary">lpxC</name>
    <name evidence="13" type="ORF">AACH10_03820</name>
</gene>
<proteinExistence type="inferred from homology"/>
<evidence type="ECO:0000256" key="2">
    <source>
        <dbReference type="ARBA" id="ARBA00002923"/>
    </source>
</evidence>
<feature type="binding site" evidence="12">
    <location>
        <position position="82"/>
    </location>
    <ligand>
        <name>Zn(2+)</name>
        <dbReference type="ChEBI" id="CHEBI:29105"/>
    </ligand>
</feature>
<dbReference type="PANTHER" id="PTHR33694">
    <property type="entry name" value="UDP-3-O-ACYL-N-ACETYLGLUCOSAMINE DEACETYLASE 1, MITOCHONDRIAL-RELATED"/>
    <property type="match status" value="1"/>
</dbReference>
<dbReference type="Pfam" id="PF03331">
    <property type="entry name" value="LpxC"/>
    <property type="match status" value="1"/>
</dbReference>
<comment type="function">
    <text evidence="2 12">Catalyzes the hydrolysis of UDP-3-O-myristoyl-N-acetylglucosamine to form UDP-3-O-myristoylglucosamine and acetate, the committed step in lipid A biosynthesis.</text>
</comment>
<dbReference type="EMBL" id="JBBUTH010000001">
    <property type="protein sequence ID" value="MEK8049360.1"/>
    <property type="molecule type" value="Genomic_DNA"/>
</dbReference>
<evidence type="ECO:0000313" key="14">
    <source>
        <dbReference type="Proteomes" id="UP001365405"/>
    </source>
</evidence>
<organism evidence="13 14">
    <name type="scientific">Pseudaquabacterium inlustre</name>
    <dbReference type="NCBI Taxonomy" id="2984192"/>
    <lineage>
        <taxon>Bacteria</taxon>
        <taxon>Pseudomonadati</taxon>
        <taxon>Pseudomonadota</taxon>
        <taxon>Betaproteobacteria</taxon>
        <taxon>Burkholderiales</taxon>
        <taxon>Sphaerotilaceae</taxon>
        <taxon>Pseudaquabacterium</taxon>
    </lineage>
</organism>
<keyword evidence="7 12" id="KW-0479">Metal-binding</keyword>
<comment type="cofactor">
    <cofactor evidence="1 12">
        <name>Zn(2+)</name>
        <dbReference type="ChEBI" id="CHEBI:29105"/>
    </cofactor>
</comment>
<dbReference type="NCBIfam" id="TIGR00325">
    <property type="entry name" value="lpxC"/>
    <property type="match status" value="1"/>
</dbReference>
<dbReference type="Proteomes" id="UP001365405">
    <property type="component" value="Unassembled WGS sequence"/>
</dbReference>